<gene>
    <name evidence="1" type="ORF">AB0T83_11015</name>
</gene>
<dbReference type="EMBL" id="JBFBVU010000012">
    <property type="protein sequence ID" value="MEV8467310.1"/>
    <property type="molecule type" value="Genomic_DNA"/>
</dbReference>
<organism evidence="1 2">
    <name type="scientific">Meridianimarinicoccus marinus</name>
    <dbReference type="NCBI Taxonomy" id="3231483"/>
    <lineage>
        <taxon>Bacteria</taxon>
        <taxon>Pseudomonadati</taxon>
        <taxon>Pseudomonadota</taxon>
        <taxon>Alphaproteobacteria</taxon>
        <taxon>Rhodobacterales</taxon>
        <taxon>Paracoccaceae</taxon>
        <taxon>Meridianimarinicoccus</taxon>
    </lineage>
</organism>
<reference evidence="1 2" key="1">
    <citation type="submission" date="2024-07" db="EMBL/GenBank/DDBJ databases">
        <authorList>
            <person name="Kang M."/>
        </authorList>
    </citation>
    <scope>NUCLEOTIDE SEQUENCE [LARGE SCALE GENOMIC DNA]</scope>
    <source>
        <strain evidence="1 2">DFM31</strain>
    </source>
</reference>
<dbReference type="Proteomes" id="UP001553161">
    <property type="component" value="Unassembled WGS sequence"/>
</dbReference>
<dbReference type="Pfam" id="PF13385">
    <property type="entry name" value="Laminin_G_3"/>
    <property type="match status" value="1"/>
</dbReference>
<dbReference type="InterPro" id="IPR013320">
    <property type="entry name" value="ConA-like_dom_sf"/>
</dbReference>
<dbReference type="RefSeq" id="WP_366193181.1">
    <property type="nucleotide sequence ID" value="NZ_JBFBVU010000012.1"/>
</dbReference>
<comment type="caution">
    <text evidence="1">The sequence shown here is derived from an EMBL/GenBank/DDBJ whole genome shotgun (WGS) entry which is preliminary data.</text>
</comment>
<accession>A0ABV3L8F4</accession>
<protein>
    <submittedName>
        <fullName evidence="1">LamG-like jellyroll fold domain-containing protein</fullName>
    </submittedName>
</protein>
<keyword evidence="2" id="KW-1185">Reference proteome</keyword>
<name>A0ABV3L8F4_9RHOB</name>
<evidence type="ECO:0000313" key="1">
    <source>
        <dbReference type="EMBL" id="MEV8467310.1"/>
    </source>
</evidence>
<sequence>MVDLGLAGVEGVALEPLPLATEIANTLPAPATFTTTDAGPYFNDADLGANGGQITLSAKVRFATGQGNNGSFFGQSGGGFELTRLSNDGSIRANVEDSAGAPVLSSNTLALQIAENTWTEVVCCIDLVAQTLTVWKDGVSDQVALAANNGQFLNNRFVTLLNRNGSGGYQFVGDVEFLRLWKDTVTTDGSEPVGVPDIEVLGPASAANAHPTKRGADASG</sequence>
<dbReference type="SUPFAM" id="SSF49899">
    <property type="entry name" value="Concanavalin A-like lectins/glucanases"/>
    <property type="match status" value="1"/>
</dbReference>
<dbReference type="Gene3D" id="2.60.120.200">
    <property type="match status" value="1"/>
</dbReference>
<evidence type="ECO:0000313" key="2">
    <source>
        <dbReference type="Proteomes" id="UP001553161"/>
    </source>
</evidence>
<proteinExistence type="predicted"/>